<sequence>MSRSSTHPDPWKQFLRELHYHVAARPGLSAHQMEIVIRALIARHPQVTRIKSFIGSGEFYACKNYFSHRDHYIYFYYRAVPSSMTGRGVDF</sequence>
<gene>
    <name evidence="1" type="ORF">Goslar_00156</name>
</gene>
<organism evidence="1 2">
    <name type="scientific">Escherichia phage vB_EcoM_Goslar</name>
    <dbReference type="NCBI Taxonomy" id="2502409"/>
    <lineage>
        <taxon>Viruses</taxon>
        <taxon>Duplodnaviria</taxon>
        <taxon>Heunggongvirae</taxon>
        <taxon>Uroviricota</taxon>
        <taxon>Caudoviricetes</taxon>
        <taxon>Chimalliviridae</taxon>
        <taxon>Goslarvirus</taxon>
        <taxon>Goslarvirus goslar</taxon>
    </lineage>
</organism>
<keyword evidence="2" id="KW-1185">Reference proteome</keyword>
<evidence type="ECO:0000313" key="2">
    <source>
        <dbReference type="Proteomes" id="UP000294673"/>
    </source>
</evidence>
<name>A0A482GKM9_BPGOS</name>
<accession>A0A482GKM9</accession>
<protein>
    <submittedName>
        <fullName evidence="1">Uncharacterized protein</fullName>
    </submittedName>
</protein>
<dbReference type="Proteomes" id="UP000294673">
    <property type="component" value="Segment"/>
</dbReference>
<evidence type="ECO:0000313" key="1">
    <source>
        <dbReference type="EMBL" id="QBO63949.1"/>
    </source>
</evidence>
<organismHost>
    <name type="scientific">Escherichia coli</name>
    <dbReference type="NCBI Taxonomy" id="562"/>
</organismHost>
<reference evidence="1 2" key="1">
    <citation type="submission" date="2018-12" db="EMBL/GenBank/DDBJ databases">
        <title>Still something new to discover - new insights into E. coli phage diversity and taxonomy.</title>
        <authorList>
            <person name="Korf I.H.E."/>
            <person name="Adriaennsens E."/>
            <person name="Dreiseikelmann B."/>
            <person name="Kropinski A."/>
            <person name="Nimtz M."/>
            <person name="Meier-Kolthoff J.P."/>
            <person name="Rohde M."/>
            <person name="van Raaij M."/>
            <person name="Wittmann J."/>
        </authorList>
    </citation>
    <scope>NUCLEOTIDE SEQUENCE [LARGE SCALE GENOMIC DNA]</scope>
</reference>
<dbReference type="EMBL" id="MK327938">
    <property type="protein sequence ID" value="QBO63949.1"/>
    <property type="molecule type" value="Genomic_DNA"/>
</dbReference>
<proteinExistence type="predicted"/>